<protein>
    <submittedName>
        <fullName evidence="2">Membrane-associated protein</fullName>
    </submittedName>
</protein>
<evidence type="ECO:0000313" key="3">
    <source>
        <dbReference type="Proteomes" id="UP000006334"/>
    </source>
</evidence>
<evidence type="ECO:0000256" key="1">
    <source>
        <dbReference type="SAM" id="Phobius"/>
    </source>
</evidence>
<proteinExistence type="predicted"/>
<comment type="caution">
    <text evidence="2">The sequence shown here is derived from an EMBL/GenBank/DDBJ whole genome shotgun (WGS) entry which is preliminary data.</text>
</comment>
<feature type="transmembrane region" description="Helical" evidence="1">
    <location>
        <begin position="85"/>
        <end position="107"/>
    </location>
</feature>
<feature type="transmembrane region" description="Helical" evidence="1">
    <location>
        <begin position="119"/>
        <end position="140"/>
    </location>
</feature>
<dbReference type="Proteomes" id="UP000006334">
    <property type="component" value="Unassembled WGS sequence"/>
</dbReference>
<organism evidence="2 3">
    <name type="scientific">Aliiglaciecola lipolytica E3</name>
    <dbReference type="NCBI Taxonomy" id="1127673"/>
    <lineage>
        <taxon>Bacteria</taxon>
        <taxon>Pseudomonadati</taxon>
        <taxon>Pseudomonadota</taxon>
        <taxon>Gammaproteobacteria</taxon>
        <taxon>Alteromonadales</taxon>
        <taxon>Alteromonadaceae</taxon>
        <taxon>Aliiglaciecola</taxon>
    </lineage>
</organism>
<feature type="transmembrane region" description="Helical" evidence="1">
    <location>
        <begin position="185"/>
        <end position="203"/>
    </location>
</feature>
<dbReference type="AlphaFoldDB" id="K6X0W3"/>
<feature type="transmembrane region" description="Helical" evidence="1">
    <location>
        <begin position="152"/>
        <end position="173"/>
    </location>
</feature>
<gene>
    <name evidence="2" type="primary">dedA</name>
    <name evidence="2" type="ORF">GLIP_1651</name>
</gene>
<accession>K6X0W3</accession>
<keyword evidence="1" id="KW-1133">Transmembrane helix</keyword>
<dbReference type="EMBL" id="BAEN01000035">
    <property type="protein sequence ID" value="GAC14284.1"/>
    <property type="molecule type" value="Genomic_DNA"/>
</dbReference>
<name>K6X0W3_9ALTE</name>
<keyword evidence="1" id="KW-0812">Transmembrane</keyword>
<keyword evidence="3" id="KW-1185">Reference proteome</keyword>
<feature type="transmembrane region" description="Helical" evidence="1">
    <location>
        <begin position="39"/>
        <end position="65"/>
    </location>
</feature>
<dbReference type="RefSeq" id="WP_008844100.1">
    <property type="nucleotide sequence ID" value="NZ_BAEN01000035.1"/>
</dbReference>
<feature type="transmembrane region" description="Helical" evidence="1">
    <location>
        <begin position="6"/>
        <end position="27"/>
    </location>
</feature>
<sequence length="211" mass="23614">MKYYSMLPATALFALSLISVLVHYAILPPGISILENLKAGFGDYFFVLIFCIILLESVIYIGFYFPGQFFAVVLVVLSNPTSEDILWLTVAMVFAATTGSLINFYLGKLTAKQHDKNKKVRVGSLLLAMIHINSLAFYMFNQGANSRSVSVIWLAGLLNLPYYLALITATALLSEEIMQVAESTWLMLILVSIWLVIAILLDIKQYRQNNE</sequence>
<reference evidence="2 3" key="1">
    <citation type="journal article" date="2017" name="Antonie Van Leeuwenhoek">
        <title>Rhizobium rhizosphaerae sp. nov., a novel species isolated from rice rhizosphere.</title>
        <authorList>
            <person name="Zhao J.J."/>
            <person name="Zhang J."/>
            <person name="Zhang R.J."/>
            <person name="Zhang C.W."/>
            <person name="Yin H.Q."/>
            <person name="Zhang X.X."/>
        </authorList>
    </citation>
    <scope>NUCLEOTIDE SEQUENCE [LARGE SCALE GENOMIC DNA]</scope>
    <source>
        <strain evidence="2 3">E3</strain>
    </source>
</reference>
<evidence type="ECO:0000313" key="2">
    <source>
        <dbReference type="EMBL" id="GAC14284.1"/>
    </source>
</evidence>
<dbReference type="OrthoDB" id="6197396at2"/>
<dbReference type="STRING" id="1127673.GLIP_1651"/>
<keyword evidence="1" id="KW-0472">Membrane</keyword>